<feature type="chain" id="PRO_5047517838" description="Mannosylglycerate hydrolase MGH1-like glycoside hydrolase domain-containing protein" evidence="2">
    <location>
        <begin position="24"/>
        <end position="857"/>
    </location>
</feature>
<dbReference type="Proteomes" id="UP001500909">
    <property type="component" value="Unassembled WGS sequence"/>
</dbReference>
<dbReference type="SUPFAM" id="SSF48208">
    <property type="entry name" value="Six-hairpin glycosidases"/>
    <property type="match status" value="1"/>
</dbReference>
<dbReference type="Gene3D" id="1.50.10.10">
    <property type="match status" value="1"/>
</dbReference>
<name>A0ABN0ZZU8_9ACTN</name>
<organism evidence="4 5">
    <name type="scientific">Streptomyces olivaceiscleroticus</name>
    <dbReference type="NCBI Taxonomy" id="68245"/>
    <lineage>
        <taxon>Bacteria</taxon>
        <taxon>Bacillati</taxon>
        <taxon>Actinomycetota</taxon>
        <taxon>Actinomycetes</taxon>
        <taxon>Kitasatosporales</taxon>
        <taxon>Streptomycetaceae</taxon>
        <taxon>Streptomyces</taxon>
    </lineage>
</organism>
<dbReference type="InterPro" id="IPR012341">
    <property type="entry name" value="6hp_glycosidase-like_sf"/>
</dbReference>
<protein>
    <recommendedName>
        <fullName evidence="3">Mannosylglycerate hydrolase MGH1-like glycoside hydrolase domain-containing protein</fullName>
    </recommendedName>
</protein>
<evidence type="ECO:0000313" key="5">
    <source>
        <dbReference type="Proteomes" id="UP001500909"/>
    </source>
</evidence>
<keyword evidence="2" id="KW-0732">Signal</keyword>
<feature type="signal peptide" evidence="2">
    <location>
        <begin position="1"/>
        <end position="23"/>
    </location>
</feature>
<evidence type="ECO:0000313" key="4">
    <source>
        <dbReference type="EMBL" id="GAA0464121.1"/>
    </source>
</evidence>
<proteinExistence type="predicted"/>
<sequence length="857" mass="91714">MVKAVLTASIATALAATVPSAPAVPAQAATGTAVAGGARCAVPEEPGRFTDGTGSATVTVTDVDADCLRTYKLVSSVAGERVIKEAPGKPTLRSGSVLLDGLYAMAHDDAELNKTDRLTDGSYNDGKPIDCPGGCYQTGKLWTYVWTRDVAYSADLGLTTADPERMRNTLAFKLSERRDGSGDTQIIQDTGTGGSYPSSTDRVVWALGASEIINWLPDGKRQAFADKAYEAIRNTIEHDRKVVFDRGDGLYLGEHSFLDWREQSYADWTKDDVATIATSRSLSTNVTHWAAIDAAARLAADAGDKSAAAKYRGWADDLMQAVREKFWLPGKGQFSQMLSTEKDTSPVNRYDALGTSLAVLTGVATPQQAKQAVANYPQTPYGPSVLWPQQQGVPSYHNNAVWPFVTAYMMRAAAKTGNDAVATQQARSLVRGGALFATDKENINILDGSTKTALNSDRQLWSVAGMMSMVQQSIFGIDAREDGLHIDPFLPAQLRETYFPGGERAALNDLDYRGHKLNVALDIPAGKAGEGAYQVESLTLDGKEVPAGTPITEKMLGDGESGESTVVVKLAEPAAGSGQKAPKPVDLSSKEALYGPTTPDVRNVTVKDGRTQLSLDIGDENPAKVTMDVLRDGKVIAENVAVGAGEQTWTDRTARPEEVSPCYSARLTYTSSGNTSQHAEPECYWGPGDDRVHKVTGEDFEATGGKKTSGDNGVYYADWGTDPGDKLAARITPKATGEYLLQADAAVGGPINTGVSSGMKMLRVHDDATGELVTERVIAMPNTGSWTTVRGSTFAKAELTEGKTYRIELAQDPLAVNMSYFQHNALYKDTREGPSNYSDVYAIKTLLKRATTAGSKQ</sequence>
<dbReference type="InterPro" id="IPR054491">
    <property type="entry name" value="MGH1-like_GH"/>
</dbReference>
<evidence type="ECO:0000256" key="2">
    <source>
        <dbReference type="SAM" id="SignalP"/>
    </source>
</evidence>
<evidence type="ECO:0000259" key="3">
    <source>
        <dbReference type="Pfam" id="PF22422"/>
    </source>
</evidence>
<comment type="caution">
    <text evidence="4">The sequence shown here is derived from an EMBL/GenBank/DDBJ whole genome shotgun (WGS) entry which is preliminary data.</text>
</comment>
<keyword evidence="5" id="KW-1185">Reference proteome</keyword>
<reference evidence="4 5" key="1">
    <citation type="journal article" date="2019" name="Int. J. Syst. Evol. Microbiol.">
        <title>The Global Catalogue of Microorganisms (GCM) 10K type strain sequencing project: providing services to taxonomists for standard genome sequencing and annotation.</title>
        <authorList>
            <consortium name="The Broad Institute Genomics Platform"/>
            <consortium name="The Broad Institute Genome Sequencing Center for Infectious Disease"/>
            <person name="Wu L."/>
            <person name="Ma J."/>
        </authorList>
    </citation>
    <scope>NUCLEOTIDE SEQUENCE [LARGE SCALE GENOMIC DNA]</scope>
    <source>
        <strain evidence="4 5">JCM 4805</strain>
    </source>
</reference>
<evidence type="ECO:0000256" key="1">
    <source>
        <dbReference type="SAM" id="MobiDB-lite"/>
    </source>
</evidence>
<dbReference type="Gene3D" id="2.60.120.260">
    <property type="entry name" value="Galactose-binding domain-like"/>
    <property type="match status" value="1"/>
</dbReference>
<feature type="region of interest" description="Disordered" evidence="1">
    <location>
        <begin position="575"/>
        <end position="598"/>
    </location>
</feature>
<dbReference type="EMBL" id="BAAABY010000023">
    <property type="protein sequence ID" value="GAA0464121.1"/>
    <property type="molecule type" value="Genomic_DNA"/>
</dbReference>
<dbReference type="InterPro" id="IPR008928">
    <property type="entry name" value="6-hairpin_glycosidase_sf"/>
</dbReference>
<gene>
    <name evidence="4" type="ORF">GCM10010361_30060</name>
</gene>
<accession>A0ABN0ZZU8</accession>
<feature type="domain" description="Mannosylglycerate hydrolase MGH1-like glycoside hydrolase" evidence="3">
    <location>
        <begin position="144"/>
        <end position="431"/>
    </location>
</feature>
<dbReference type="Pfam" id="PF22422">
    <property type="entry name" value="MGH1-like_GH"/>
    <property type="match status" value="1"/>
</dbReference>